<dbReference type="GO" id="GO:0016746">
    <property type="term" value="F:acyltransferase activity"/>
    <property type="evidence" value="ECO:0007669"/>
    <property type="project" value="UniProtKB-KW"/>
</dbReference>
<dbReference type="AlphaFoldDB" id="A0A415QI30"/>
<feature type="transmembrane region" description="Helical" evidence="8">
    <location>
        <begin position="78"/>
        <end position="97"/>
    </location>
</feature>
<feature type="transmembrane region" description="Helical" evidence="8">
    <location>
        <begin position="230"/>
        <end position="253"/>
    </location>
</feature>
<sequence>MFFNSIDFLIFFPIVFVLYWFLGKTKNLQNILIIIANVFFYAWCDWKFLGLLLITALSTFCAGILFDKYESDKRRCWWISLSTIILNIGILFYFKYFNFFTEVFVDVFSFFGKELSLSAVKVLLPIGISFYTFTALSYSIDVYRGKIPVQRNILAYFAYVMFFLSILSGPISRATHQLPQYLKRRVFDYGQAREGCQMLLWGFFIKLCIADRLGLYVDVVYNNILQHDGITLFLASVFYTIQIYCDFAGYSLMAIGAGKLLGIDLQTNFIRPYFAQTVTDFWRRWHISLTTWFRDYIYFPLGGNRVKKWRWMFNVMVVFIVSGIWHGAAYTFLIWGAFHGACMIIEKSLYGDKIKNLNRKFTLSCIVRIILTFCIVSIAWIFFRANTINEAFVIISKFFNEVGNVYTNWTVFFYVTPFVFLLGIKEFMEEFYPNRIRLFNNNQRIIRWISYIVVVITILYCGVLDGGQFIYFQF</sequence>
<dbReference type="InterPro" id="IPR028362">
    <property type="entry name" value="AlgI"/>
</dbReference>
<feature type="transmembrane region" description="Helical" evidence="8">
    <location>
        <begin position="27"/>
        <end position="43"/>
    </location>
</feature>
<evidence type="ECO:0000313" key="9">
    <source>
        <dbReference type="EMBL" id="RHM43010.1"/>
    </source>
</evidence>
<feature type="transmembrane region" description="Helical" evidence="8">
    <location>
        <begin position="406"/>
        <end position="424"/>
    </location>
</feature>
<evidence type="ECO:0000256" key="3">
    <source>
        <dbReference type="ARBA" id="ARBA00022475"/>
    </source>
</evidence>
<dbReference type="Pfam" id="PF03062">
    <property type="entry name" value="MBOAT"/>
    <property type="match status" value="1"/>
</dbReference>
<dbReference type="InterPro" id="IPR051085">
    <property type="entry name" value="MB_O-acyltransferase"/>
</dbReference>
<evidence type="ECO:0000313" key="10">
    <source>
        <dbReference type="Proteomes" id="UP000286038"/>
    </source>
</evidence>
<dbReference type="InterPro" id="IPR024194">
    <property type="entry name" value="Ac/AlaTfrase_AlgI/DltB"/>
</dbReference>
<feature type="transmembrane region" description="Helical" evidence="8">
    <location>
        <begin position="117"/>
        <end position="141"/>
    </location>
</feature>
<dbReference type="RefSeq" id="WP_118450022.1">
    <property type="nucleotide sequence ID" value="NZ_CABJDM010000010.1"/>
</dbReference>
<dbReference type="GO" id="GO:0005886">
    <property type="term" value="C:plasma membrane"/>
    <property type="evidence" value="ECO:0007669"/>
    <property type="project" value="UniProtKB-SubCell"/>
</dbReference>
<feature type="transmembrane region" description="Helical" evidence="8">
    <location>
        <begin position="153"/>
        <end position="171"/>
    </location>
</feature>
<organism evidence="9 10">
    <name type="scientific">Butyricimonas virosa</name>
    <dbReference type="NCBI Taxonomy" id="544645"/>
    <lineage>
        <taxon>Bacteria</taxon>
        <taxon>Pseudomonadati</taxon>
        <taxon>Bacteroidota</taxon>
        <taxon>Bacteroidia</taxon>
        <taxon>Bacteroidales</taxon>
        <taxon>Odoribacteraceae</taxon>
        <taxon>Butyricimonas</taxon>
    </lineage>
</organism>
<dbReference type="GO" id="GO:0042121">
    <property type="term" value="P:alginic acid biosynthetic process"/>
    <property type="evidence" value="ECO:0007669"/>
    <property type="project" value="InterPro"/>
</dbReference>
<evidence type="ECO:0000256" key="5">
    <source>
        <dbReference type="ARBA" id="ARBA00022989"/>
    </source>
</evidence>
<keyword evidence="7" id="KW-0012">Acyltransferase</keyword>
<keyword evidence="6 7" id="KW-0472">Membrane</keyword>
<evidence type="ECO:0000256" key="7">
    <source>
        <dbReference type="PIRNR" id="PIRNR016636"/>
    </source>
</evidence>
<dbReference type="PANTHER" id="PTHR13285:SF18">
    <property type="entry name" value="PROTEIN-CYSTEINE N-PALMITOYLTRANSFERASE RASP"/>
    <property type="match status" value="1"/>
</dbReference>
<keyword evidence="3 7" id="KW-1003">Cell membrane</keyword>
<feature type="transmembrane region" description="Helical" evidence="8">
    <location>
        <begin position="361"/>
        <end position="383"/>
    </location>
</feature>
<dbReference type="PIRSF" id="PIRSF016636">
    <property type="entry name" value="AlgI_DltB"/>
    <property type="match status" value="1"/>
</dbReference>
<dbReference type="Proteomes" id="UP000286038">
    <property type="component" value="Unassembled WGS sequence"/>
</dbReference>
<name>A0A415QI30_9BACT</name>
<gene>
    <name evidence="9" type="ORF">DWZ68_10255</name>
</gene>
<keyword evidence="4 8" id="KW-0812">Transmembrane</keyword>
<dbReference type="InterPro" id="IPR004299">
    <property type="entry name" value="MBOAT_fam"/>
</dbReference>
<dbReference type="PIRSF" id="PIRSF500217">
    <property type="entry name" value="AlgI"/>
    <property type="match status" value="1"/>
</dbReference>
<evidence type="ECO:0000256" key="1">
    <source>
        <dbReference type="ARBA" id="ARBA00004651"/>
    </source>
</evidence>
<comment type="similarity">
    <text evidence="2 7">Belongs to the membrane-bound acyltransferase family.</text>
</comment>
<keyword evidence="7" id="KW-0808">Transferase</keyword>
<protein>
    <submittedName>
        <fullName evidence="9">MBOAT family protein</fullName>
    </submittedName>
</protein>
<evidence type="ECO:0000256" key="2">
    <source>
        <dbReference type="ARBA" id="ARBA00010323"/>
    </source>
</evidence>
<feature type="transmembrane region" description="Helical" evidence="8">
    <location>
        <begin position="445"/>
        <end position="471"/>
    </location>
</feature>
<evidence type="ECO:0000256" key="6">
    <source>
        <dbReference type="ARBA" id="ARBA00023136"/>
    </source>
</evidence>
<feature type="transmembrane region" description="Helical" evidence="8">
    <location>
        <begin position="6"/>
        <end position="22"/>
    </location>
</feature>
<proteinExistence type="inferred from homology"/>
<comment type="subcellular location">
    <subcellularLocation>
        <location evidence="1">Cell membrane</location>
        <topology evidence="1">Multi-pass membrane protein</topology>
    </subcellularLocation>
</comment>
<accession>A0A415QI30</accession>
<reference evidence="9 10" key="1">
    <citation type="submission" date="2018-08" db="EMBL/GenBank/DDBJ databases">
        <title>A genome reference for cultivated species of the human gut microbiota.</title>
        <authorList>
            <person name="Zou Y."/>
            <person name="Xue W."/>
            <person name="Luo G."/>
        </authorList>
    </citation>
    <scope>NUCLEOTIDE SEQUENCE [LARGE SCALE GENOMIC DNA]</scope>
    <source>
        <strain evidence="9 10">AF34-33</strain>
    </source>
</reference>
<comment type="caution">
    <text evidence="9">The sequence shown here is derived from an EMBL/GenBank/DDBJ whole genome shotgun (WGS) entry which is preliminary data.</text>
</comment>
<dbReference type="EMBL" id="QRPV01000010">
    <property type="protein sequence ID" value="RHM43010.1"/>
    <property type="molecule type" value="Genomic_DNA"/>
</dbReference>
<evidence type="ECO:0000256" key="8">
    <source>
        <dbReference type="SAM" id="Phobius"/>
    </source>
</evidence>
<evidence type="ECO:0000256" key="4">
    <source>
        <dbReference type="ARBA" id="ARBA00022692"/>
    </source>
</evidence>
<feature type="transmembrane region" description="Helical" evidence="8">
    <location>
        <begin position="49"/>
        <end position="66"/>
    </location>
</feature>
<dbReference type="PANTHER" id="PTHR13285">
    <property type="entry name" value="ACYLTRANSFERASE"/>
    <property type="match status" value="1"/>
</dbReference>
<keyword evidence="5 8" id="KW-1133">Transmembrane helix</keyword>